<proteinExistence type="predicted"/>
<dbReference type="GeneID" id="30016619"/>
<protein>
    <recommendedName>
        <fullName evidence="2">Helix-turn-helix domain-containing protein</fullName>
    </recommendedName>
</protein>
<dbReference type="OrthoDB" id="4085451at2759"/>
<reference evidence="3 4" key="1">
    <citation type="journal article" date="2016" name="Genome Biol. Evol.">
        <title>Divergent and convergent evolution of fungal pathogenicity.</title>
        <authorList>
            <person name="Shang Y."/>
            <person name="Xiao G."/>
            <person name="Zheng P."/>
            <person name="Cen K."/>
            <person name="Zhan S."/>
            <person name="Wang C."/>
        </authorList>
    </citation>
    <scope>NUCLEOTIDE SEQUENCE [LARGE SCALE GENOMIC DNA]</scope>
    <source>
        <strain evidence="3 4">ARSEF 2679</strain>
    </source>
</reference>
<feature type="compositionally biased region" description="Low complexity" evidence="1">
    <location>
        <begin position="1"/>
        <end position="11"/>
    </location>
</feature>
<gene>
    <name evidence="3" type="ORF">ISF_00327</name>
</gene>
<dbReference type="RefSeq" id="XP_018708384.1">
    <property type="nucleotide sequence ID" value="XM_018843934.1"/>
</dbReference>
<accession>A0A168E695</accession>
<dbReference type="Proteomes" id="UP000076744">
    <property type="component" value="Unassembled WGS sequence"/>
</dbReference>
<organism evidence="3 4">
    <name type="scientific">Cordyceps fumosorosea (strain ARSEF 2679)</name>
    <name type="common">Isaria fumosorosea</name>
    <dbReference type="NCBI Taxonomy" id="1081104"/>
    <lineage>
        <taxon>Eukaryota</taxon>
        <taxon>Fungi</taxon>
        <taxon>Dikarya</taxon>
        <taxon>Ascomycota</taxon>
        <taxon>Pezizomycotina</taxon>
        <taxon>Sordariomycetes</taxon>
        <taxon>Hypocreomycetidae</taxon>
        <taxon>Hypocreales</taxon>
        <taxon>Cordycipitaceae</taxon>
        <taxon>Cordyceps</taxon>
    </lineage>
</organism>
<evidence type="ECO:0000256" key="1">
    <source>
        <dbReference type="SAM" id="MobiDB-lite"/>
    </source>
</evidence>
<dbReference type="EMBL" id="AZHB01000001">
    <property type="protein sequence ID" value="OAA73426.1"/>
    <property type="molecule type" value="Genomic_DNA"/>
</dbReference>
<dbReference type="InterPro" id="IPR054448">
    <property type="entry name" value="HTH_put_ascomycetes"/>
</dbReference>
<dbReference type="Pfam" id="PF22943">
    <property type="entry name" value="HTH_68"/>
    <property type="match status" value="1"/>
</dbReference>
<comment type="caution">
    <text evidence="3">The sequence shown here is derived from an EMBL/GenBank/DDBJ whole genome shotgun (WGS) entry which is preliminary data.</text>
</comment>
<sequence>MGSASSKAARSAPRKFPARSAGSAVAQTTSRPPRASPQPSAASDLSPDQETISRAADPEFTPAGFASRLQQMGIVDPNPTYSPSSRAADAHRELPSAAPGRPIFPSSRANTTLTALEARRRAQERAEEDEERFLRVGMRGAARRQVDARTLADALRMVDAGAAPRDVEARMGMREGLLGRTGRKGVLTLLTT</sequence>
<feature type="region of interest" description="Disordered" evidence="1">
    <location>
        <begin position="1"/>
        <end position="109"/>
    </location>
</feature>
<name>A0A168E695_CORFA</name>
<keyword evidence="4" id="KW-1185">Reference proteome</keyword>
<dbReference type="STRING" id="1081104.A0A168E695"/>
<feature type="domain" description="Helix-turn-helix" evidence="2">
    <location>
        <begin position="146"/>
        <end position="188"/>
    </location>
</feature>
<feature type="compositionally biased region" description="Low complexity" evidence="1">
    <location>
        <begin position="30"/>
        <end position="43"/>
    </location>
</feature>
<evidence type="ECO:0000259" key="2">
    <source>
        <dbReference type="Pfam" id="PF22943"/>
    </source>
</evidence>
<evidence type="ECO:0000313" key="4">
    <source>
        <dbReference type="Proteomes" id="UP000076744"/>
    </source>
</evidence>
<dbReference type="AlphaFoldDB" id="A0A168E695"/>
<evidence type="ECO:0000313" key="3">
    <source>
        <dbReference type="EMBL" id="OAA73426.1"/>
    </source>
</evidence>